<dbReference type="AlphaFoldDB" id="A0A6U8D465"/>
<dbReference type="EMBL" id="HBGA01074632">
    <property type="protein sequence ID" value="CAD9016766.1"/>
    <property type="molecule type" value="Transcribed_RNA"/>
</dbReference>
<evidence type="ECO:0000256" key="2">
    <source>
        <dbReference type="ARBA" id="ARBA00008817"/>
    </source>
</evidence>
<evidence type="ECO:0008006" key="11">
    <source>
        <dbReference type="Google" id="ProtNLM"/>
    </source>
</evidence>
<dbReference type="PANTHER" id="PTHR12388:SF0">
    <property type="entry name" value="MITOCHONDRIAL IMPORT INNER MEMBRANE TRANSLOCASE SUBUNIT TIM16"/>
    <property type="match status" value="1"/>
</dbReference>
<keyword evidence="7" id="KW-0496">Mitochondrion</keyword>
<organism evidence="9">
    <name type="scientific">Eutreptiella gymnastica</name>
    <dbReference type="NCBI Taxonomy" id="73025"/>
    <lineage>
        <taxon>Eukaryota</taxon>
        <taxon>Discoba</taxon>
        <taxon>Euglenozoa</taxon>
        <taxon>Euglenida</taxon>
        <taxon>Spirocuta</taxon>
        <taxon>Euglenophyceae</taxon>
        <taxon>Eutreptiales</taxon>
        <taxon>Eutreptiaceae</taxon>
        <taxon>Eutreptiella</taxon>
    </lineage>
</organism>
<dbReference type="Pfam" id="PF03656">
    <property type="entry name" value="Pam16"/>
    <property type="match status" value="1"/>
</dbReference>
<proteinExistence type="inferred from homology"/>
<dbReference type="GO" id="GO:0005744">
    <property type="term" value="C:TIM23 mitochondrial import inner membrane translocase complex"/>
    <property type="evidence" value="ECO:0007669"/>
    <property type="project" value="InterPro"/>
</dbReference>
<keyword evidence="4" id="KW-0999">Mitochondrion inner membrane</keyword>
<evidence type="ECO:0000256" key="5">
    <source>
        <dbReference type="ARBA" id="ARBA00022927"/>
    </source>
</evidence>
<name>A0A6U8D465_9EUGL</name>
<dbReference type="GO" id="GO:0030150">
    <property type="term" value="P:protein import into mitochondrial matrix"/>
    <property type="evidence" value="ECO:0007669"/>
    <property type="project" value="InterPro"/>
</dbReference>
<reference evidence="9" key="1">
    <citation type="submission" date="2021-01" db="EMBL/GenBank/DDBJ databases">
        <authorList>
            <person name="Corre E."/>
            <person name="Pelletier E."/>
            <person name="Niang G."/>
            <person name="Scheremetjew M."/>
            <person name="Finn R."/>
            <person name="Kale V."/>
            <person name="Holt S."/>
            <person name="Cochrane G."/>
            <person name="Meng A."/>
            <person name="Brown T."/>
            <person name="Cohen L."/>
        </authorList>
    </citation>
    <scope>NUCLEOTIDE SEQUENCE</scope>
    <source>
        <strain evidence="9">NIES-381</strain>
    </source>
</reference>
<keyword evidence="5" id="KW-0653">Protein transport</keyword>
<comment type="similarity">
    <text evidence="2">Belongs to the TIM16/PAM16 family.</text>
</comment>
<keyword evidence="6" id="KW-0811">Translocation</keyword>
<evidence type="ECO:0000256" key="1">
    <source>
        <dbReference type="ARBA" id="ARBA00004637"/>
    </source>
</evidence>
<evidence type="ECO:0000256" key="4">
    <source>
        <dbReference type="ARBA" id="ARBA00022792"/>
    </source>
</evidence>
<evidence type="ECO:0000313" key="10">
    <source>
        <dbReference type="EMBL" id="CAD9016767.1"/>
    </source>
</evidence>
<dbReference type="InterPro" id="IPR036869">
    <property type="entry name" value="J_dom_sf"/>
</dbReference>
<keyword evidence="3" id="KW-0813">Transport</keyword>
<dbReference type="PANTHER" id="PTHR12388">
    <property type="entry name" value="MITOCHONDRIA ASSOCIATED GRANULOCYTE MACROPHAGE CSF SIGNALING MOLECULE"/>
    <property type="match status" value="1"/>
</dbReference>
<gene>
    <name evidence="9" type="ORF">EGYM00392_LOCUS27875</name>
    <name evidence="10" type="ORF">EGYM00392_LOCUS27876</name>
</gene>
<evidence type="ECO:0000256" key="3">
    <source>
        <dbReference type="ARBA" id="ARBA00022448"/>
    </source>
</evidence>
<protein>
    <recommendedName>
        <fullName evidence="11">Mitochondrial import inner membrane translocase subunit TIM16</fullName>
    </recommendedName>
</protein>
<keyword evidence="8" id="KW-0472">Membrane</keyword>
<dbReference type="Gene3D" id="1.10.287.110">
    <property type="entry name" value="DnaJ domain"/>
    <property type="match status" value="1"/>
</dbReference>
<evidence type="ECO:0000256" key="6">
    <source>
        <dbReference type="ARBA" id="ARBA00023010"/>
    </source>
</evidence>
<evidence type="ECO:0000256" key="8">
    <source>
        <dbReference type="ARBA" id="ARBA00023136"/>
    </source>
</evidence>
<evidence type="ECO:0000313" key="9">
    <source>
        <dbReference type="EMBL" id="CAD9016766.1"/>
    </source>
</evidence>
<accession>A0A6U8D465</accession>
<sequence>MFRRTPVRALNPFFLRILQQTIVTVGSVVGKSLWDAYKVHSNQIHGQGGPGAGAAASLFAQSQPIPMTQQEACKILGIDAPPGVPVTKEMIKKADENYLKFFAANQAKDGAAGSEYIQSKLYHAHQFIRKAGPNP</sequence>
<dbReference type="EMBL" id="HBGA01074633">
    <property type="protein sequence ID" value="CAD9016767.1"/>
    <property type="molecule type" value="Transcribed_RNA"/>
</dbReference>
<comment type="subcellular location">
    <subcellularLocation>
        <location evidence="1">Mitochondrion inner membrane</location>
        <topology evidence="1">Peripheral membrane protein</topology>
    </subcellularLocation>
</comment>
<evidence type="ECO:0000256" key="7">
    <source>
        <dbReference type="ARBA" id="ARBA00023128"/>
    </source>
</evidence>
<dbReference type="InterPro" id="IPR005341">
    <property type="entry name" value="Tim16"/>
</dbReference>